<accession>A0A6J4VR08</accession>
<sequence length="47" mass="4796">AFRGRRSGAFTHDRAATIGRGRVAAGRIRPRTGTVGTAAREGAGAAM</sequence>
<reference evidence="1" key="1">
    <citation type="submission" date="2020-02" db="EMBL/GenBank/DDBJ databases">
        <authorList>
            <person name="Meier V. D."/>
        </authorList>
    </citation>
    <scope>NUCLEOTIDE SEQUENCE</scope>
    <source>
        <strain evidence="1">AVDCRST_MAG59</strain>
    </source>
</reference>
<proteinExistence type="predicted"/>
<feature type="non-terminal residue" evidence="1">
    <location>
        <position position="1"/>
    </location>
</feature>
<organism evidence="1">
    <name type="scientific">uncultured Thermomicrobiales bacterium</name>
    <dbReference type="NCBI Taxonomy" id="1645740"/>
    <lineage>
        <taxon>Bacteria</taxon>
        <taxon>Pseudomonadati</taxon>
        <taxon>Thermomicrobiota</taxon>
        <taxon>Thermomicrobia</taxon>
        <taxon>Thermomicrobiales</taxon>
        <taxon>environmental samples</taxon>
    </lineage>
</organism>
<protein>
    <submittedName>
        <fullName evidence="1">Uncharacterized protein</fullName>
    </submittedName>
</protein>
<feature type="non-terminal residue" evidence="1">
    <location>
        <position position="47"/>
    </location>
</feature>
<dbReference type="AlphaFoldDB" id="A0A6J4VR08"/>
<dbReference type="EMBL" id="CADCWF010000342">
    <property type="protein sequence ID" value="CAA9580660.1"/>
    <property type="molecule type" value="Genomic_DNA"/>
</dbReference>
<evidence type="ECO:0000313" key="1">
    <source>
        <dbReference type="EMBL" id="CAA9580660.1"/>
    </source>
</evidence>
<name>A0A6J4VR08_9BACT</name>
<gene>
    <name evidence="1" type="ORF">AVDCRST_MAG59-4704</name>
</gene>